<dbReference type="GeneID" id="106742118"/>
<dbReference type="RefSeq" id="XP_014470248.1">
    <property type="nucleotide sequence ID" value="XM_014614762.1"/>
</dbReference>
<dbReference type="AlphaFoldDB" id="A0A6P3WVQ9"/>
<dbReference type="OrthoDB" id="8174700at2759"/>
<keyword evidence="2" id="KW-1185">Reference proteome</keyword>
<reference evidence="3" key="1">
    <citation type="submission" date="2025-08" db="UniProtKB">
        <authorList>
            <consortium name="RefSeq"/>
        </authorList>
    </citation>
    <scope>IDENTIFICATION</scope>
</reference>
<dbReference type="PANTHER" id="PTHR11008:SF41">
    <property type="entry name" value="RE70318P"/>
    <property type="match status" value="1"/>
</dbReference>
<protein>
    <submittedName>
        <fullName evidence="3">Uncharacterized protein LOC106742118</fullName>
    </submittedName>
</protein>
<dbReference type="KEGG" id="dqu:106742118"/>
<dbReference type="Proteomes" id="UP000515204">
    <property type="component" value="Unplaced"/>
</dbReference>
<dbReference type="Pfam" id="PF06585">
    <property type="entry name" value="JHBP"/>
    <property type="match status" value="2"/>
</dbReference>
<name>A0A6P3WVQ9_DINQU</name>
<feature type="chain" id="PRO_5027981191" evidence="1">
    <location>
        <begin position="18"/>
        <end position="385"/>
    </location>
</feature>
<dbReference type="PANTHER" id="PTHR11008">
    <property type="entry name" value="PROTEIN TAKEOUT-LIKE PROTEIN"/>
    <property type="match status" value="1"/>
</dbReference>
<dbReference type="InterPro" id="IPR010562">
    <property type="entry name" value="Haemolymph_juvenile_hormone-bd"/>
</dbReference>
<dbReference type="Gene3D" id="3.15.10.30">
    <property type="entry name" value="Haemolymph juvenile hormone binding protein"/>
    <property type="match status" value="2"/>
</dbReference>
<feature type="signal peptide" evidence="1">
    <location>
        <begin position="1"/>
        <end position="17"/>
    </location>
</feature>
<gene>
    <name evidence="3" type="primary">LOC106742118</name>
</gene>
<accession>A0A6P3WVQ9</accession>
<dbReference type="GO" id="GO:0005615">
    <property type="term" value="C:extracellular space"/>
    <property type="evidence" value="ECO:0007669"/>
    <property type="project" value="TreeGrafter"/>
</dbReference>
<proteinExistence type="predicted"/>
<evidence type="ECO:0000256" key="1">
    <source>
        <dbReference type="SAM" id="SignalP"/>
    </source>
</evidence>
<organism evidence="2 3">
    <name type="scientific">Dinoponera quadriceps</name>
    <name type="common">South American ant</name>
    <dbReference type="NCBI Taxonomy" id="609295"/>
    <lineage>
        <taxon>Eukaryota</taxon>
        <taxon>Metazoa</taxon>
        <taxon>Ecdysozoa</taxon>
        <taxon>Arthropoda</taxon>
        <taxon>Hexapoda</taxon>
        <taxon>Insecta</taxon>
        <taxon>Pterygota</taxon>
        <taxon>Neoptera</taxon>
        <taxon>Endopterygota</taxon>
        <taxon>Hymenoptera</taxon>
        <taxon>Apocrita</taxon>
        <taxon>Aculeata</taxon>
        <taxon>Formicoidea</taxon>
        <taxon>Formicidae</taxon>
        <taxon>Ponerinae</taxon>
        <taxon>Ponerini</taxon>
        <taxon>Dinoponera</taxon>
    </lineage>
</organism>
<sequence length="385" mass="44398">MRIIFALLVVTSDLVTEKSFSYDARSGQTSMLQLPRCDRYSMYLTKCIENLLLMMRPYFATGIPELNIPPFQPFQTDYFDFTLHNADFRGYAVFRQIKLFGLSNYQVESVEVFSGMREIKFQTYIPLSTLRAIYSINATISGIYIDRHGYQMRSTLSGISSNVHIIGDYRRINNEDRFVASNVFVKLSFIHVIFQPEFIVCNRTQKNIETCIEKSIQSMRPYLKNGIRMLNISSIDPFRAEHFQFTSNKSFSGIAKCESLEMDNFSKFTVINVEYEFKGNFIGAVAKVTINGEFCTSDSNHEEFFNVRDVSVILSIRSVTSHIKNLVEQDAILDEVNSYLNSDWGQIEIRKEILPEFQRAAATVIRSIANKIYSTYPIELLMPKI</sequence>
<evidence type="ECO:0000313" key="3">
    <source>
        <dbReference type="RefSeq" id="XP_014470248.1"/>
    </source>
</evidence>
<dbReference type="SMART" id="SM00700">
    <property type="entry name" value="JHBP"/>
    <property type="match status" value="1"/>
</dbReference>
<evidence type="ECO:0000313" key="2">
    <source>
        <dbReference type="Proteomes" id="UP000515204"/>
    </source>
</evidence>
<dbReference type="InterPro" id="IPR038606">
    <property type="entry name" value="To_sf"/>
</dbReference>
<keyword evidence="1" id="KW-0732">Signal</keyword>